<dbReference type="SUPFAM" id="SSF53756">
    <property type="entry name" value="UDP-Glycosyltransferase/glycogen phosphorylase"/>
    <property type="match status" value="1"/>
</dbReference>
<gene>
    <name evidence="3" type="ORF">SAMN02746091_01184</name>
</gene>
<accession>A0A1M4WL37</accession>
<dbReference type="PANTHER" id="PTHR12526">
    <property type="entry name" value="GLYCOSYLTRANSFERASE"/>
    <property type="match status" value="1"/>
</dbReference>
<dbReference type="AlphaFoldDB" id="A0A1M4WL37"/>
<feature type="domain" description="Glycosyl transferase family 1" evidence="1">
    <location>
        <begin position="197"/>
        <end position="360"/>
    </location>
</feature>
<dbReference type="Gene3D" id="3.40.50.2000">
    <property type="entry name" value="Glycogen Phosphorylase B"/>
    <property type="match status" value="2"/>
</dbReference>
<dbReference type="RefSeq" id="WP_073248398.1">
    <property type="nucleotide sequence ID" value="NZ_FQVG01000018.1"/>
</dbReference>
<evidence type="ECO:0000259" key="1">
    <source>
        <dbReference type="Pfam" id="PF00534"/>
    </source>
</evidence>
<dbReference type="InterPro" id="IPR028098">
    <property type="entry name" value="Glyco_trans_4-like_N"/>
</dbReference>
<dbReference type="Proteomes" id="UP000184423">
    <property type="component" value="Unassembled WGS sequence"/>
</dbReference>
<dbReference type="InterPro" id="IPR001296">
    <property type="entry name" value="Glyco_trans_1"/>
</dbReference>
<organism evidence="3 4">
    <name type="scientific">Caloramator proteoclasticus DSM 10124</name>
    <dbReference type="NCBI Taxonomy" id="1121262"/>
    <lineage>
        <taxon>Bacteria</taxon>
        <taxon>Bacillati</taxon>
        <taxon>Bacillota</taxon>
        <taxon>Clostridia</taxon>
        <taxon>Eubacteriales</taxon>
        <taxon>Clostridiaceae</taxon>
        <taxon>Caloramator</taxon>
    </lineage>
</organism>
<reference evidence="4" key="1">
    <citation type="submission" date="2016-11" db="EMBL/GenBank/DDBJ databases">
        <authorList>
            <person name="Varghese N."/>
            <person name="Submissions S."/>
        </authorList>
    </citation>
    <scope>NUCLEOTIDE SEQUENCE [LARGE SCALE GENOMIC DNA]</scope>
    <source>
        <strain evidence="4">DSM 10124</strain>
    </source>
</reference>
<proteinExistence type="predicted"/>
<dbReference type="Pfam" id="PF13439">
    <property type="entry name" value="Glyco_transf_4"/>
    <property type="match status" value="1"/>
</dbReference>
<dbReference type="PANTHER" id="PTHR12526:SF630">
    <property type="entry name" value="GLYCOSYLTRANSFERASE"/>
    <property type="match status" value="1"/>
</dbReference>
<keyword evidence="3" id="KW-0808">Transferase</keyword>
<dbReference type="EMBL" id="FQVG01000018">
    <property type="protein sequence ID" value="SHE82021.1"/>
    <property type="molecule type" value="Genomic_DNA"/>
</dbReference>
<evidence type="ECO:0000313" key="4">
    <source>
        <dbReference type="Proteomes" id="UP000184423"/>
    </source>
</evidence>
<evidence type="ECO:0000259" key="2">
    <source>
        <dbReference type="Pfam" id="PF13439"/>
    </source>
</evidence>
<name>A0A1M4WL37_9CLOT</name>
<keyword evidence="4" id="KW-1185">Reference proteome</keyword>
<evidence type="ECO:0000313" key="3">
    <source>
        <dbReference type="EMBL" id="SHE82021.1"/>
    </source>
</evidence>
<dbReference type="Pfam" id="PF00534">
    <property type="entry name" value="Glycos_transf_1"/>
    <property type="match status" value="1"/>
</dbReference>
<sequence length="382" mass="43610">MKKALIFASVASMIDQFNMHNIQILQELGYQVDVACNFEFGSTTSQERVKEFKDELKNIDVNIYHIPVPRKVDAIKDIAEAYKKTERLISQNKYDIVHCHSPIGGVIARLACKKHRKNGTKVIYTVHGFHFFSGAPLKNWVIFYPIERWLSRYTDVLITINKEDYNRAKKLFRAGMVEYVPGVGVNIKKFNEISVDRIQKRKELGIPEGAFLVLSVGELNKNKNHETIIKAIAKLQNPNVYYMICGQGVLEDYLKNLAKGLGLEKQVKLLGYRRDIAEIGKVSDVFVLPSFREGLSVALMEAMALGLPIVCSKIRGNVDLIEDGKGGYLVEVYDVEQFANSINKLLENVYLNNKMGKHNRVFIKKFDIENVKKIMREIYNTV</sequence>
<dbReference type="GO" id="GO:0016757">
    <property type="term" value="F:glycosyltransferase activity"/>
    <property type="evidence" value="ECO:0007669"/>
    <property type="project" value="InterPro"/>
</dbReference>
<feature type="domain" description="Glycosyltransferase subfamily 4-like N-terminal" evidence="2">
    <location>
        <begin position="25"/>
        <end position="172"/>
    </location>
</feature>
<dbReference type="CDD" id="cd03808">
    <property type="entry name" value="GT4_CapM-like"/>
    <property type="match status" value="1"/>
</dbReference>
<protein>
    <submittedName>
        <fullName evidence="3">Glycosyltransferase involved in cell wall bisynthesis</fullName>
    </submittedName>
</protein>